<name>A0A9F7RUV8_ICTPU</name>
<dbReference type="GO" id="GO:0000981">
    <property type="term" value="F:DNA-binding transcription factor activity, RNA polymerase II-specific"/>
    <property type="evidence" value="ECO:0007669"/>
    <property type="project" value="TreeGrafter"/>
</dbReference>
<evidence type="ECO:0000256" key="5">
    <source>
        <dbReference type="PROSITE-ProRule" id="PRU00146"/>
    </source>
</evidence>
<feature type="domain" description="SAND" evidence="8">
    <location>
        <begin position="180"/>
        <end position="268"/>
    </location>
</feature>
<dbReference type="InterPro" id="IPR043563">
    <property type="entry name" value="Sp110/Sp140/Sp140L-like"/>
</dbReference>
<dbReference type="InterPro" id="IPR042580">
    <property type="entry name" value="AIRE_PHD2"/>
</dbReference>
<feature type="domain" description="PHD-type" evidence="7">
    <location>
        <begin position="277"/>
        <end position="324"/>
    </location>
</feature>
<dbReference type="GO" id="GO:0005634">
    <property type="term" value="C:nucleus"/>
    <property type="evidence" value="ECO:0007669"/>
    <property type="project" value="InterPro"/>
</dbReference>
<dbReference type="GO" id="GO:0008270">
    <property type="term" value="F:zinc ion binding"/>
    <property type="evidence" value="ECO:0007669"/>
    <property type="project" value="UniProtKB-KW"/>
</dbReference>
<dbReference type="PANTHER" id="PTHR46386">
    <property type="entry name" value="NUCLEAR BODY PROTEIN SP140"/>
    <property type="match status" value="1"/>
</dbReference>
<dbReference type="AlphaFoldDB" id="A0A9F7RUV8"/>
<feature type="compositionally biased region" description="Basic residues" evidence="6">
    <location>
        <begin position="152"/>
        <end position="163"/>
    </location>
</feature>
<organism evidence="10 11">
    <name type="scientific">Ictalurus punctatus</name>
    <name type="common">Channel catfish</name>
    <name type="synonym">Silurus punctatus</name>
    <dbReference type="NCBI Taxonomy" id="7998"/>
    <lineage>
        <taxon>Eukaryota</taxon>
        <taxon>Metazoa</taxon>
        <taxon>Chordata</taxon>
        <taxon>Craniata</taxon>
        <taxon>Vertebrata</taxon>
        <taxon>Euteleostomi</taxon>
        <taxon>Actinopterygii</taxon>
        <taxon>Neopterygii</taxon>
        <taxon>Teleostei</taxon>
        <taxon>Ostariophysi</taxon>
        <taxon>Siluriformes</taxon>
        <taxon>Ictaluridae</taxon>
        <taxon>Ictalurus</taxon>
    </lineage>
</organism>
<dbReference type="GO" id="GO:0003677">
    <property type="term" value="F:DNA binding"/>
    <property type="evidence" value="ECO:0007669"/>
    <property type="project" value="UniProtKB-KW"/>
</dbReference>
<dbReference type="InterPro" id="IPR004865">
    <property type="entry name" value="HSR_dom"/>
</dbReference>
<feature type="domain" description="HSR" evidence="9">
    <location>
        <begin position="1"/>
        <end position="110"/>
    </location>
</feature>
<dbReference type="InterPro" id="IPR019787">
    <property type="entry name" value="Znf_PHD-finger"/>
</dbReference>
<evidence type="ECO:0000313" key="11">
    <source>
        <dbReference type="RefSeq" id="XP_053543308.1"/>
    </source>
</evidence>
<evidence type="ECO:0000256" key="4">
    <source>
        <dbReference type="ARBA" id="ARBA00023125"/>
    </source>
</evidence>
<keyword evidence="1" id="KW-0479">Metal-binding</keyword>
<evidence type="ECO:0000259" key="7">
    <source>
        <dbReference type="PROSITE" id="PS50016"/>
    </source>
</evidence>
<dbReference type="RefSeq" id="XP_053543308.1">
    <property type="nucleotide sequence ID" value="XM_053687333.1"/>
</dbReference>
<feature type="region of interest" description="Disordered" evidence="6">
    <location>
        <begin position="111"/>
        <end position="137"/>
    </location>
</feature>
<evidence type="ECO:0000259" key="8">
    <source>
        <dbReference type="PROSITE" id="PS50864"/>
    </source>
</evidence>
<proteinExistence type="predicted"/>
<dbReference type="PROSITE" id="PS50864">
    <property type="entry name" value="SAND"/>
    <property type="match status" value="1"/>
</dbReference>
<dbReference type="PRINTS" id="PR01711">
    <property type="entry name" value="AIREGULATOR"/>
</dbReference>
<dbReference type="Gene3D" id="3.30.40.10">
    <property type="entry name" value="Zinc/RING finger domain, C3HC4 (zinc finger)"/>
    <property type="match status" value="2"/>
</dbReference>
<dbReference type="SUPFAM" id="SSF57903">
    <property type="entry name" value="FYVE/PHD zinc finger"/>
    <property type="match status" value="1"/>
</dbReference>
<dbReference type="PANTHER" id="PTHR46386:SF11">
    <property type="entry name" value="AUTOIMMUNE REGULATOR"/>
    <property type="match status" value="1"/>
</dbReference>
<evidence type="ECO:0000256" key="2">
    <source>
        <dbReference type="ARBA" id="ARBA00022771"/>
    </source>
</evidence>
<dbReference type="PROSITE" id="PS50016">
    <property type="entry name" value="ZF_PHD_2"/>
    <property type="match status" value="1"/>
</dbReference>
<dbReference type="CDD" id="cd15539">
    <property type="entry name" value="PHD1_AIRE"/>
    <property type="match status" value="1"/>
</dbReference>
<dbReference type="PROSITE" id="PS01359">
    <property type="entry name" value="ZF_PHD_1"/>
    <property type="match status" value="1"/>
</dbReference>
<feature type="region of interest" description="Disordered" evidence="6">
    <location>
        <begin position="152"/>
        <end position="173"/>
    </location>
</feature>
<evidence type="ECO:0000256" key="1">
    <source>
        <dbReference type="ARBA" id="ARBA00022723"/>
    </source>
</evidence>
<evidence type="ECO:0000313" key="10">
    <source>
        <dbReference type="Proteomes" id="UP000221080"/>
    </source>
</evidence>
<keyword evidence="4" id="KW-0238">DNA-binding</keyword>
<evidence type="ECO:0000256" key="3">
    <source>
        <dbReference type="ARBA" id="ARBA00022833"/>
    </source>
</evidence>
<dbReference type="GeneID" id="108278133"/>
<dbReference type="CDD" id="cd15540">
    <property type="entry name" value="PHD2_AIRE"/>
    <property type="match status" value="1"/>
</dbReference>
<dbReference type="GO" id="GO:0045182">
    <property type="term" value="F:translation regulator activity"/>
    <property type="evidence" value="ECO:0007669"/>
    <property type="project" value="InterPro"/>
</dbReference>
<dbReference type="FunFam" id="3.30.40.10:FF:001133">
    <property type="entry name" value="Autoimmune regulator"/>
    <property type="match status" value="1"/>
</dbReference>
<dbReference type="SMART" id="SM00249">
    <property type="entry name" value="PHD"/>
    <property type="match status" value="2"/>
</dbReference>
<dbReference type="CTD" id="326"/>
<dbReference type="Proteomes" id="UP000221080">
    <property type="component" value="Chromosome 17"/>
</dbReference>
<dbReference type="GO" id="GO:0006959">
    <property type="term" value="P:humoral immune response"/>
    <property type="evidence" value="ECO:0007669"/>
    <property type="project" value="InterPro"/>
</dbReference>
<dbReference type="InterPro" id="IPR008087">
    <property type="entry name" value="AIRE"/>
</dbReference>
<dbReference type="InterPro" id="IPR011011">
    <property type="entry name" value="Znf_FYVE_PHD"/>
</dbReference>
<keyword evidence="10" id="KW-1185">Reference proteome</keyword>
<dbReference type="OrthoDB" id="787137at2759"/>
<keyword evidence="3" id="KW-0862">Zinc</keyword>
<protein>
    <submittedName>
        <fullName evidence="11">Autoimmune regulator isoform X1</fullName>
    </submittedName>
</protein>
<keyword evidence="2 5" id="KW-0863">Zinc-finger</keyword>
<dbReference type="InterPro" id="IPR013083">
    <property type="entry name" value="Znf_RING/FYVE/PHD"/>
</dbReference>
<gene>
    <name evidence="11" type="primary">aire</name>
</gene>
<reference evidence="11" key="2">
    <citation type="submission" date="2025-08" db="UniProtKB">
        <authorList>
            <consortium name="RefSeq"/>
        </authorList>
    </citation>
    <scope>IDENTIFICATION</scope>
    <source>
        <tissue evidence="11">Blood</tissue>
    </source>
</reference>
<dbReference type="InterPro" id="IPR019786">
    <property type="entry name" value="Zinc_finger_PHD-type_CS"/>
</dbReference>
<evidence type="ECO:0000259" key="9">
    <source>
        <dbReference type="PROSITE" id="PS51414"/>
    </source>
</evidence>
<evidence type="ECO:0000256" key="6">
    <source>
        <dbReference type="SAM" id="MobiDB-lite"/>
    </source>
</evidence>
<dbReference type="Pfam" id="PF03172">
    <property type="entry name" value="HSR"/>
    <property type="match status" value="1"/>
</dbReference>
<dbReference type="InterPro" id="IPR001965">
    <property type="entry name" value="Znf_PHD"/>
</dbReference>
<sequence length="496" mass="54321">MTRAEAFGESELRSQLRASRTEIAMAVHDPFPLLYGLADHDVISDRLLGETLERKKKDGIHKAVYSLLTWLLEQDSSVLQAFWSNLSKEYNQESYPKLQNLFANLPKGLSLGSRPVRSPRPELQSRTHPSRKRGIGGKQLALRAQNYGKKALHIRSGGKGKPPRKADSASLSQVSVSNGVQSVSTSVQHAVTLSAGELPVEEILIQQVIESGGAKKCIKVGGEFYSSSTLEETTSGHVTQTGQSHSYQQGETHPRVMDVRSAFFNPLRSANNVEHNDDECAVCKDGGELICCDGCPRAFHLTCLVPPLISIPSGSWRCRLCSGSRVMAEKIHTPLQSPPPPPPLTESSSNSTVDFSFFSSTSLSTLTSSTSTQPAAFQTPDSELVGIRKWCGICHLSRGELVVCPECLQSFHTHCNFPNGRARCRTCWRSWGSTETDAASRAVQCCADQGSAHSEEQILNKDELDSYVGETSIDGILQWAFHNISRPLSESQGYFQ</sequence>
<reference evidence="10" key="1">
    <citation type="journal article" date="2016" name="Nat. Commun.">
        <title>The channel catfish genome sequence provides insights into the evolution of scale formation in teleosts.</title>
        <authorList>
            <person name="Liu Z."/>
            <person name="Liu S."/>
            <person name="Yao J."/>
            <person name="Bao L."/>
            <person name="Zhang J."/>
            <person name="Li Y."/>
            <person name="Jiang C."/>
            <person name="Sun L."/>
            <person name="Wang R."/>
            <person name="Zhang Y."/>
            <person name="Zhou T."/>
            <person name="Zeng Q."/>
            <person name="Fu Q."/>
            <person name="Gao S."/>
            <person name="Li N."/>
            <person name="Koren S."/>
            <person name="Jiang Y."/>
            <person name="Zimin A."/>
            <person name="Xu P."/>
            <person name="Phillippy A.M."/>
            <person name="Geng X."/>
            <person name="Song L."/>
            <person name="Sun F."/>
            <person name="Li C."/>
            <person name="Wang X."/>
            <person name="Chen A."/>
            <person name="Jin Y."/>
            <person name="Yuan Z."/>
            <person name="Yang Y."/>
            <person name="Tan S."/>
            <person name="Peatman E."/>
            <person name="Lu J."/>
            <person name="Qin Z."/>
            <person name="Dunham R."/>
            <person name="Li Z."/>
            <person name="Sonstegard T."/>
            <person name="Feng J."/>
            <person name="Danzmann R.G."/>
            <person name="Schroeder S."/>
            <person name="Scheffler B."/>
            <person name="Duke M.V."/>
            <person name="Ballard L."/>
            <person name="Kucuktas H."/>
            <person name="Kaltenboeck L."/>
            <person name="Liu H."/>
            <person name="Armbruster J."/>
            <person name="Xie Y."/>
            <person name="Kirby M.L."/>
            <person name="Tian Y."/>
            <person name="Flanagan M.E."/>
            <person name="Mu W."/>
            <person name="Waldbieser G.C."/>
        </authorList>
    </citation>
    <scope>NUCLEOTIDE SEQUENCE [LARGE SCALE GENOMIC DNA]</scope>
    <source>
        <strain evidence="10">SDA103</strain>
    </source>
</reference>
<dbReference type="InterPro" id="IPR000770">
    <property type="entry name" value="SAND_dom"/>
</dbReference>
<dbReference type="GO" id="GO:0005737">
    <property type="term" value="C:cytoplasm"/>
    <property type="evidence" value="ECO:0007669"/>
    <property type="project" value="InterPro"/>
</dbReference>
<dbReference type="Pfam" id="PF00628">
    <property type="entry name" value="PHD"/>
    <property type="match status" value="1"/>
</dbReference>
<dbReference type="PROSITE" id="PS51414">
    <property type="entry name" value="HSR"/>
    <property type="match status" value="1"/>
</dbReference>
<accession>A0A9F7RUV8</accession>